<reference evidence="2 3" key="1">
    <citation type="journal article" date="2016" name="Genome Announc.">
        <title>First Complete Genome Sequence of a Subdivision 6 Acidobacterium Strain.</title>
        <authorList>
            <person name="Huang S."/>
            <person name="Vieira S."/>
            <person name="Bunk B."/>
            <person name="Riedel T."/>
            <person name="Sproer C."/>
            <person name="Overmann J."/>
        </authorList>
    </citation>
    <scope>NUCLEOTIDE SEQUENCE [LARGE SCALE GENOMIC DNA]</scope>
    <source>
        <strain evidence="3">DSM 100886 HEG_-6_39</strain>
    </source>
</reference>
<feature type="compositionally biased region" description="Basic and acidic residues" evidence="1">
    <location>
        <begin position="251"/>
        <end position="260"/>
    </location>
</feature>
<evidence type="ECO:0000256" key="1">
    <source>
        <dbReference type="SAM" id="MobiDB-lite"/>
    </source>
</evidence>
<proteinExistence type="predicted"/>
<keyword evidence="3" id="KW-1185">Reference proteome</keyword>
<evidence type="ECO:0000313" key="2">
    <source>
        <dbReference type="EMBL" id="AMY07794.1"/>
    </source>
</evidence>
<dbReference type="InterPro" id="IPR047928">
    <property type="entry name" value="Perm_prefix_1"/>
</dbReference>
<evidence type="ECO:0000313" key="3">
    <source>
        <dbReference type="Proteomes" id="UP000076079"/>
    </source>
</evidence>
<protein>
    <submittedName>
        <fullName evidence="2">Acidobacterial duplicated orphan permease</fullName>
    </submittedName>
</protein>
<name>A0A143PJ49_LUTPR</name>
<accession>A0A143PJ49</accession>
<dbReference type="Proteomes" id="UP000076079">
    <property type="component" value="Chromosome"/>
</dbReference>
<reference evidence="3" key="2">
    <citation type="submission" date="2016-04" db="EMBL/GenBank/DDBJ databases">
        <title>First Complete Genome Sequence of a Subdivision 6 Acidobacterium.</title>
        <authorList>
            <person name="Huang S."/>
            <person name="Vieira S."/>
            <person name="Bunk B."/>
            <person name="Riedel T."/>
            <person name="Sproeer C."/>
            <person name="Overmann J."/>
        </authorList>
    </citation>
    <scope>NUCLEOTIDE SEQUENCE [LARGE SCALE GENOMIC DNA]</scope>
    <source>
        <strain evidence="3">DSM 100886 HEG_-6_39</strain>
    </source>
</reference>
<dbReference type="NCBIfam" id="NF038403">
    <property type="entry name" value="perm_prefix_1"/>
    <property type="match status" value="1"/>
</dbReference>
<dbReference type="EMBL" id="CP015136">
    <property type="protein sequence ID" value="AMY07794.1"/>
    <property type="molecule type" value="Genomic_DNA"/>
</dbReference>
<feature type="region of interest" description="Disordered" evidence="1">
    <location>
        <begin position="240"/>
        <end position="260"/>
    </location>
</feature>
<organism evidence="2 3">
    <name type="scientific">Luteitalea pratensis</name>
    <dbReference type="NCBI Taxonomy" id="1855912"/>
    <lineage>
        <taxon>Bacteria</taxon>
        <taxon>Pseudomonadati</taxon>
        <taxon>Acidobacteriota</taxon>
        <taxon>Vicinamibacteria</taxon>
        <taxon>Vicinamibacterales</taxon>
        <taxon>Vicinamibacteraceae</taxon>
        <taxon>Luteitalea</taxon>
    </lineage>
</organism>
<gene>
    <name evidence="2" type="ORF">LuPra_00975</name>
</gene>
<dbReference type="STRING" id="1855912.LuPra_00975"/>
<dbReference type="KEGG" id="abac:LuPra_00975"/>
<sequence>MTRLRVFLFRLRALVWSRQVDREIDDEIASHLAEATEEYVRHGLSPETARRAAHRSFGGTTQAKEVYREVQSFMWLEGLARDVRQGLRSLRRSPAFTTASVATLALAIGTNTAMFSVLDAVLLRPLPYRSPDQLATLWTEDPAQNLREGRSALWDVQQWRSRSESFADMATFDSVSTLLSGDEGVEQIVGASISPQPASTARCPARPGAQLLDRRSRATAATGPDQSSLLAGTIRRLVQSARRHARAQRHAIADHRRPPR</sequence>
<dbReference type="AlphaFoldDB" id="A0A143PJ49"/>